<feature type="region of interest" description="Disordered" evidence="3">
    <location>
        <begin position="264"/>
        <end position="315"/>
    </location>
</feature>
<feature type="region of interest" description="Disordered" evidence="3">
    <location>
        <begin position="430"/>
        <end position="449"/>
    </location>
</feature>
<organism evidence="5 6">
    <name type="scientific">Forsythia ovata</name>
    <dbReference type="NCBI Taxonomy" id="205694"/>
    <lineage>
        <taxon>Eukaryota</taxon>
        <taxon>Viridiplantae</taxon>
        <taxon>Streptophyta</taxon>
        <taxon>Embryophyta</taxon>
        <taxon>Tracheophyta</taxon>
        <taxon>Spermatophyta</taxon>
        <taxon>Magnoliopsida</taxon>
        <taxon>eudicotyledons</taxon>
        <taxon>Gunneridae</taxon>
        <taxon>Pentapetalae</taxon>
        <taxon>asterids</taxon>
        <taxon>lamiids</taxon>
        <taxon>Lamiales</taxon>
        <taxon>Oleaceae</taxon>
        <taxon>Forsythieae</taxon>
        <taxon>Forsythia</taxon>
    </lineage>
</organism>
<proteinExistence type="inferred from homology"/>
<dbReference type="EMBL" id="JBFOLJ010000015">
    <property type="protein sequence ID" value="KAL2472558.1"/>
    <property type="molecule type" value="Genomic_DNA"/>
</dbReference>
<gene>
    <name evidence="5" type="ORF">Fot_48294</name>
</gene>
<evidence type="ECO:0000313" key="5">
    <source>
        <dbReference type="EMBL" id="KAL2472558.1"/>
    </source>
</evidence>
<dbReference type="SMART" id="SM00768">
    <property type="entry name" value="X8"/>
    <property type="match status" value="1"/>
</dbReference>
<feature type="compositionally biased region" description="Basic and acidic residues" evidence="3">
    <location>
        <begin position="640"/>
        <end position="650"/>
    </location>
</feature>
<comment type="similarity">
    <text evidence="1">Belongs to the glycogen phosphorylase family.</text>
</comment>
<dbReference type="InterPro" id="IPR012946">
    <property type="entry name" value="X8"/>
</dbReference>
<keyword evidence="6" id="KW-1185">Reference proteome</keyword>
<dbReference type="Proteomes" id="UP001604277">
    <property type="component" value="Unassembled WGS sequence"/>
</dbReference>
<dbReference type="Pfam" id="PF00343">
    <property type="entry name" value="Phosphorylase"/>
    <property type="match status" value="1"/>
</dbReference>
<evidence type="ECO:0000256" key="2">
    <source>
        <dbReference type="ARBA" id="ARBA00022729"/>
    </source>
</evidence>
<dbReference type="Gene3D" id="3.40.50.2000">
    <property type="entry name" value="Glycogen Phosphorylase B"/>
    <property type="match status" value="1"/>
</dbReference>
<feature type="compositionally biased region" description="Low complexity" evidence="3">
    <location>
        <begin position="856"/>
        <end position="876"/>
    </location>
</feature>
<dbReference type="InterPro" id="IPR040378">
    <property type="entry name" value="BASL"/>
</dbReference>
<evidence type="ECO:0000259" key="4">
    <source>
        <dbReference type="SMART" id="SM00768"/>
    </source>
</evidence>
<dbReference type="PANTHER" id="PTHR33914">
    <property type="entry name" value="18S PRE-RIBOSOMAL ASSEMBLY PROTEIN GAR2-LIKE PROTEIN"/>
    <property type="match status" value="1"/>
</dbReference>
<evidence type="ECO:0000256" key="3">
    <source>
        <dbReference type="SAM" id="MobiDB-lite"/>
    </source>
</evidence>
<accession>A0ABD1Q8N1</accession>
<dbReference type="SUPFAM" id="SSF53756">
    <property type="entry name" value="UDP-Glycosyltransferase/glycogen phosphorylase"/>
    <property type="match status" value="1"/>
</dbReference>
<feature type="compositionally biased region" description="Polar residues" evidence="3">
    <location>
        <begin position="563"/>
        <end position="574"/>
    </location>
</feature>
<protein>
    <recommendedName>
        <fullName evidence="4">X8 domain-containing protein</fullName>
    </recommendedName>
</protein>
<dbReference type="AlphaFoldDB" id="A0ABD1Q8N1"/>
<evidence type="ECO:0000313" key="6">
    <source>
        <dbReference type="Proteomes" id="UP001604277"/>
    </source>
</evidence>
<feature type="region of interest" description="Disordered" evidence="3">
    <location>
        <begin position="522"/>
        <end position="651"/>
    </location>
</feature>
<feature type="compositionally biased region" description="Polar residues" evidence="3">
    <location>
        <begin position="527"/>
        <end position="554"/>
    </location>
</feature>
<dbReference type="InterPro" id="IPR000811">
    <property type="entry name" value="Glyco_trans_35"/>
</dbReference>
<reference evidence="6" key="1">
    <citation type="submission" date="2024-07" db="EMBL/GenBank/DDBJ databases">
        <title>Two chromosome-level genome assemblies of Korean endemic species Abeliophyllum distichum and Forsythia ovata (Oleaceae).</title>
        <authorList>
            <person name="Jang H."/>
        </authorList>
    </citation>
    <scope>NUCLEOTIDE SEQUENCE [LARGE SCALE GENOMIC DNA]</scope>
</reference>
<dbReference type="Gene3D" id="1.20.58.1040">
    <property type="match status" value="1"/>
</dbReference>
<comment type="caution">
    <text evidence="5">The sequence shown here is derived from an EMBL/GenBank/DDBJ whole genome shotgun (WGS) entry which is preliminary data.</text>
</comment>
<sequence length="916" mass="98598">MALMEAIEHGDASGGAEVGLCGRVVVVVKKAGLGLESLGDRRAKAEKMFRLMDGFLKNDLVSLQKDIIYHVEYTVARSRFSFDDFEAYQALSHSFLMGHSLSNSVINIGIRDQYADALSQLGFEFEVLTEQEKDAALGNGGLAQLLACEMDSLATLDYPTWGYDKIPLQITNLCFDHSTLVSKHDSKPFESNDSVFDTARSKVVMKENQNGTLCHSNSFGKEANPVFFTTRETFQLNTCRKDTGSMDIEAKAIDELWNGKLVENFSEDDENRSGGSPTMEDKKRFSNNDCEGTTDPLASDMKGRENLPNSPELESSLKDEDFFHGNENESKNTAVSDLFETDKNITESELPELVISCKEVNYHIVKDICVDDGIPIEETILIESNKDDSSGVNVCLPPRRCETTEGDLDSELQLTGLCLEYSKDNIASNEYGTEGGGDGKSLVPVGPKSASEISFDKDTTRECDPKDSIQACLVMGGATGKVESDLSEGSFVNNMLPMQEFGTRSFLRSFLNSLNSEEKEVAHPLDQISSGGANKKFQPSSEMGSGSNTFNFNSPKPAAACSMNESIESVNEQSVKSEDVHDHKDANSDNLSDTSSVQCASTEDKSIGNVREQCVKDESHDNSSSTCSRGGTIIENVKQSPDHEGRRSDDQSLGQVLFASRKDNNTGNARDQALEMLNTSKHVDGNLKAQCDYGESSFSAGDHVTYSGPIPFSGSLSLRSDSSAATSTRSFAFPVVQSDWNISPDLEIIMAVSVVFFLIFLGMTVHSDATYCICNDGLSDPVLQRNIDYACGAGADCTPISQNGPCFQPNTVKDHCNYAVNSYYQRKGQVVGSCNFSNTATVTPNVPTAATGCVYPSSPSNSTGPSPTPLTPGGTPNASGGTPMTPAVPGSNTPPGFNLAPSGIGFGNNDNGASGA</sequence>
<keyword evidence="2" id="KW-0732">Signal</keyword>
<evidence type="ECO:0000256" key="1">
    <source>
        <dbReference type="ARBA" id="ARBA00006047"/>
    </source>
</evidence>
<name>A0ABD1Q8N1_9LAMI</name>
<dbReference type="Pfam" id="PF07983">
    <property type="entry name" value="X8"/>
    <property type="match status" value="1"/>
</dbReference>
<feature type="region of interest" description="Disordered" evidence="3">
    <location>
        <begin position="856"/>
        <end position="916"/>
    </location>
</feature>
<feature type="compositionally biased region" description="Basic and acidic residues" evidence="3">
    <location>
        <begin position="575"/>
        <end position="587"/>
    </location>
</feature>
<feature type="compositionally biased region" description="Polar residues" evidence="3">
    <location>
        <begin position="588"/>
        <end position="601"/>
    </location>
</feature>
<dbReference type="PANTHER" id="PTHR33914:SF2">
    <property type="entry name" value="OS02G0582100 PROTEIN"/>
    <property type="match status" value="1"/>
</dbReference>
<feature type="domain" description="X8" evidence="4">
    <location>
        <begin position="770"/>
        <end position="855"/>
    </location>
</feature>